<dbReference type="CDD" id="cd04848">
    <property type="entry name" value="Peptidases_S8_Autotransporter_serine_protease_like"/>
    <property type="match status" value="1"/>
</dbReference>
<dbReference type="InterPro" id="IPR050131">
    <property type="entry name" value="Peptidase_S8_subtilisin-like"/>
</dbReference>
<dbReference type="RefSeq" id="WP_332616373.1">
    <property type="nucleotide sequence ID" value="NZ_JAXGFP010000003.1"/>
</dbReference>
<feature type="chain" id="PRO_5046237636" evidence="7">
    <location>
        <begin position="35"/>
        <end position="1065"/>
    </location>
</feature>
<dbReference type="Pfam" id="PF00082">
    <property type="entry name" value="Peptidase_S8"/>
    <property type="match status" value="1"/>
</dbReference>
<dbReference type="SUPFAM" id="SSF52743">
    <property type="entry name" value="Subtilisin-like"/>
    <property type="match status" value="1"/>
</dbReference>
<dbReference type="InterPro" id="IPR023828">
    <property type="entry name" value="Peptidase_S8_Ser-AS"/>
</dbReference>
<dbReference type="PANTHER" id="PTHR43806">
    <property type="entry name" value="PEPTIDASE S8"/>
    <property type="match status" value="1"/>
</dbReference>
<keyword evidence="3 7" id="KW-0732">Signal</keyword>
<dbReference type="PROSITE" id="PS51208">
    <property type="entry name" value="AUTOTRANSPORTER"/>
    <property type="match status" value="1"/>
</dbReference>
<feature type="signal peptide" evidence="7">
    <location>
        <begin position="1"/>
        <end position="34"/>
    </location>
</feature>
<sequence length="1065" mass="110978">MDKYEVARYRPTRSALCRAIASSLLLGAMLPVAAQTATYQEEGTIGDAASWRSDEFVADWGLGAIGTEYAYARGLTGAGVRLGVFDSGSALAHPEFGGRDHRSIRIADTLVDGSACASEAILAGPDACFMSDGDQVSIDYFHYTDADRALVQYLTDIGYFYPWVPEYLESIAGFQYGTHGTHVAGTMAAGREGNGTHGVGFNADLSVARLFSNSYADLFAMIGQPGGQSYATGPDSAAVASMYQQMAAHGVRAINHSWGLSSEPTTAFDMDALYNSPGVAEYFATYTDPSVNDKMIQVFAAGNAYGEIAGIYATLPRWVSEAEPYWLSVVNINAGGVIDPSSSICGLSANWCITAPGTDIASTVVGGEIEGELLYDEAGNFIGYDITAQNPEYGYGYMTGTSMAAPHVTGALALLMERFPYLDNAQVRDVMLTTATDLGAAGVDEIYGWGLVDLKKAIEGPGQIRVDTDVVMNQHAGGAKVWEGLAWDDWTNDIGGPGRLGKSGIGWLRLSGDNSFGGLTVNDGVLELTGANRLGDTFVEGGWALVADSGSLANAVTVNGGQLTVDGIHSGELTVNAGGTLGGHGRVGTTVMAGTLAPGNSLGTLTVDGDYTQLAESVYVAEIAPPDASDHLQVTGVANLLGGTVRVVQAPGEYLLGQSYDILAADGGITGQFDAIDASLISPFLAFDLGYGSNAVMLDVARGMALAEAAQTRNQRAVAASADALADSNPLLLTLTQLFPEQAVAAFDALGGELHASTRSALLEDSRQVREAALDRAQPQLSPVNDGEAVTAAWAQAYGSGGTLRSDGNAGQVDRNGGGVLVGVDHRFAGGWSIGALGGTGRTDLGVPSRASSADVDSRHLGVYAGNHWGDLSLRAGVSHASHQVDSERRVAFADVAQTLVADYDASSTQAFLEGAYRFGGDRWTLVPYAQVAHVEVDSDGFGESGGSTALEVAGSDTATLLSTIGVRFDLGLSGSQQAADWLHLRGGLGWRHANGDLVSTAQANWSGAQAFTVAGAPMAESSTVLETGVAAWLSPRSLLELNYSGQYADEARDHGVNLRWSLQF</sequence>
<dbReference type="SMART" id="SM00869">
    <property type="entry name" value="Autotransporter"/>
    <property type="match status" value="1"/>
</dbReference>
<dbReference type="InterPro" id="IPR006315">
    <property type="entry name" value="OM_autotransptr_brl_dom"/>
</dbReference>
<dbReference type="InterPro" id="IPR005546">
    <property type="entry name" value="Autotransporte_beta"/>
</dbReference>
<feature type="domain" description="Autotransporter" evidence="8">
    <location>
        <begin position="786"/>
        <end position="1065"/>
    </location>
</feature>
<dbReference type="PANTHER" id="PTHR43806:SF11">
    <property type="entry name" value="CEREVISIN-RELATED"/>
    <property type="match status" value="1"/>
</dbReference>
<dbReference type="Gene3D" id="3.40.50.200">
    <property type="entry name" value="Peptidase S8/S53 domain"/>
    <property type="match status" value="1"/>
</dbReference>
<dbReference type="PRINTS" id="PR00723">
    <property type="entry name" value="SUBTILISIN"/>
</dbReference>
<reference evidence="9 10" key="1">
    <citation type="journal article" date="2016" name="Int. J. Syst. Evol. Microbiol.">
        <title>Lysobacter erysipheiresistens sp. nov., an antagonist of powdery mildew, isolated from tobacco-cultivated soil.</title>
        <authorList>
            <person name="Xie B."/>
            <person name="Li T."/>
            <person name="Lin X."/>
            <person name="Wang C.J."/>
            <person name="Chen Y.J."/>
            <person name="Liu W.J."/>
            <person name="Zhao Z.W."/>
        </authorList>
    </citation>
    <scope>NUCLEOTIDE SEQUENCE [LARGE SCALE GENOMIC DNA]</scope>
    <source>
        <strain evidence="9 10">RS-LYSO-3</strain>
    </source>
</reference>
<dbReference type="InterPro" id="IPR011050">
    <property type="entry name" value="Pectin_lyase_fold/virulence"/>
</dbReference>
<evidence type="ECO:0000259" key="8">
    <source>
        <dbReference type="PROSITE" id="PS51208"/>
    </source>
</evidence>
<proteinExistence type="inferred from homology"/>
<evidence type="ECO:0000256" key="4">
    <source>
        <dbReference type="ARBA" id="ARBA00022801"/>
    </source>
</evidence>
<comment type="similarity">
    <text evidence="1 6">Belongs to the peptidase S8 family.</text>
</comment>
<dbReference type="InterPro" id="IPR000209">
    <property type="entry name" value="Peptidase_S8/S53_dom"/>
</dbReference>
<evidence type="ECO:0000256" key="7">
    <source>
        <dbReference type="SAM" id="SignalP"/>
    </source>
</evidence>
<comment type="caution">
    <text evidence="9">The sequence shown here is derived from an EMBL/GenBank/DDBJ whole genome shotgun (WGS) entry which is preliminary data.</text>
</comment>
<dbReference type="SUPFAM" id="SSF103515">
    <property type="entry name" value="Autotransporter"/>
    <property type="match status" value="1"/>
</dbReference>
<dbReference type="Gene3D" id="2.40.128.130">
    <property type="entry name" value="Autotransporter beta-domain"/>
    <property type="match status" value="1"/>
</dbReference>
<name>A0ABU7YYF6_9GAMM</name>
<feature type="active site" description="Charge relay system" evidence="6">
    <location>
        <position position="86"/>
    </location>
</feature>
<feature type="active site" description="Charge relay system" evidence="6">
    <location>
        <position position="402"/>
    </location>
</feature>
<dbReference type="PROSITE" id="PS00137">
    <property type="entry name" value="SUBTILASE_HIS"/>
    <property type="match status" value="1"/>
</dbReference>
<protein>
    <submittedName>
        <fullName evidence="9">Autotransporter domain-containing protein</fullName>
    </submittedName>
</protein>
<gene>
    <name evidence="9" type="ORF">SNE34_07955</name>
</gene>
<accession>A0ABU7YYF6</accession>
<dbReference type="InterPro" id="IPR036852">
    <property type="entry name" value="Peptidase_S8/S53_dom_sf"/>
</dbReference>
<dbReference type="InterPro" id="IPR022398">
    <property type="entry name" value="Peptidase_S8_His-AS"/>
</dbReference>
<evidence type="ECO:0000256" key="3">
    <source>
        <dbReference type="ARBA" id="ARBA00022729"/>
    </source>
</evidence>
<evidence type="ECO:0000256" key="1">
    <source>
        <dbReference type="ARBA" id="ARBA00011073"/>
    </source>
</evidence>
<evidence type="ECO:0000313" key="10">
    <source>
        <dbReference type="Proteomes" id="UP001355056"/>
    </source>
</evidence>
<evidence type="ECO:0000256" key="5">
    <source>
        <dbReference type="ARBA" id="ARBA00022825"/>
    </source>
</evidence>
<evidence type="ECO:0000256" key="2">
    <source>
        <dbReference type="ARBA" id="ARBA00022670"/>
    </source>
</evidence>
<dbReference type="InterPro" id="IPR034061">
    <property type="entry name" value="Peptidases_S8_Autotransporter"/>
</dbReference>
<organism evidence="9 10">
    <name type="scientific">Novilysobacter erysipheiresistens</name>
    <dbReference type="NCBI Taxonomy" id="1749332"/>
    <lineage>
        <taxon>Bacteria</taxon>
        <taxon>Pseudomonadati</taxon>
        <taxon>Pseudomonadota</taxon>
        <taxon>Gammaproteobacteria</taxon>
        <taxon>Lysobacterales</taxon>
        <taxon>Lysobacteraceae</taxon>
        <taxon>Novilysobacter</taxon>
    </lineage>
</organism>
<dbReference type="NCBIfam" id="TIGR01414">
    <property type="entry name" value="autotrans_barl"/>
    <property type="match status" value="1"/>
</dbReference>
<dbReference type="PROSITE" id="PS00138">
    <property type="entry name" value="SUBTILASE_SER"/>
    <property type="match status" value="1"/>
</dbReference>
<evidence type="ECO:0000313" key="9">
    <source>
        <dbReference type="EMBL" id="MEG3183941.1"/>
    </source>
</evidence>
<dbReference type="Pfam" id="PF03797">
    <property type="entry name" value="Autotransporter"/>
    <property type="match status" value="1"/>
</dbReference>
<keyword evidence="5 6" id="KW-0720">Serine protease</keyword>
<keyword evidence="2 6" id="KW-0645">Protease</keyword>
<dbReference type="InterPro" id="IPR015500">
    <property type="entry name" value="Peptidase_S8_subtilisin-rel"/>
</dbReference>
<evidence type="ECO:0000256" key="6">
    <source>
        <dbReference type="PROSITE-ProRule" id="PRU01240"/>
    </source>
</evidence>
<dbReference type="PROSITE" id="PS51892">
    <property type="entry name" value="SUBTILASE"/>
    <property type="match status" value="1"/>
</dbReference>
<dbReference type="InterPro" id="IPR036709">
    <property type="entry name" value="Autotransporte_beta_dom_sf"/>
</dbReference>
<dbReference type="EMBL" id="JAXGFP010000003">
    <property type="protein sequence ID" value="MEG3183941.1"/>
    <property type="molecule type" value="Genomic_DNA"/>
</dbReference>
<dbReference type="SUPFAM" id="SSF51126">
    <property type="entry name" value="Pectin lyase-like"/>
    <property type="match status" value="1"/>
</dbReference>
<feature type="active site" description="Charge relay system" evidence="6">
    <location>
        <position position="179"/>
    </location>
</feature>
<dbReference type="Proteomes" id="UP001355056">
    <property type="component" value="Unassembled WGS sequence"/>
</dbReference>
<keyword evidence="4 6" id="KW-0378">Hydrolase</keyword>
<keyword evidence="10" id="KW-1185">Reference proteome</keyword>